<name>A0A972NNX6_9BURK</name>
<dbReference type="Pfam" id="PF07044">
    <property type="entry name" value="DUF1329"/>
    <property type="match status" value="1"/>
</dbReference>
<dbReference type="InterPro" id="IPR010752">
    <property type="entry name" value="DUF1329"/>
</dbReference>
<evidence type="ECO:0000313" key="3">
    <source>
        <dbReference type="EMBL" id="NPT56395.1"/>
    </source>
</evidence>
<feature type="chain" id="PRO_5044697416" evidence="1">
    <location>
        <begin position="29"/>
        <end position="458"/>
    </location>
</feature>
<dbReference type="AlphaFoldDB" id="A0A972NNX6"/>
<evidence type="ECO:0000313" key="2">
    <source>
        <dbReference type="EMBL" id="NPT56392.1"/>
    </source>
</evidence>
<keyword evidence="4" id="KW-1185">Reference proteome</keyword>
<proteinExistence type="predicted"/>
<dbReference type="Proteomes" id="UP000655523">
    <property type="component" value="Unassembled WGS sequence"/>
</dbReference>
<reference evidence="2 4" key="1">
    <citation type="submission" date="2019-11" db="EMBL/GenBank/DDBJ databases">
        <title>Metabolism of dissolved organic matter in forest soils.</title>
        <authorList>
            <person name="Cyle K.T."/>
            <person name="Wilhelm R.C."/>
            <person name="Martinez C.E."/>
        </authorList>
    </citation>
    <scope>NUCLEOTIDE SEQUENCE [LARGE SCALE GENOMIC DNA]</scope>
    <source>
        <strain evidence="2 4">5N</strain>
    </source>
</reference>
<keyword evidence="1" id="KW-0732">Signal</keyword>
<dbReference type="EMBL" id="WOEZ01000092">
    <property type="protein sequence ID" value="NPT56392.1"/>
    <property type="molecule type" value="Genomic_DNA"/>
</dbReference>
<organism evidence="2 4">
    <name type="scientific">Paraburkholderia elongata</name>
    <dbReference type="NCBI Taxonomy" id="2675747"/>
    <lineage>
        <taxon>Bacteria</taxon>
        <taxon>Pseudomonadati</taxon>
        <taxon>Pseudomonadota</taxon>
        <taxon>Betaproteobacteria</taxon>
        <taxon>Burkholderiales</taxon>
        <taxon>Burkholderiaceae</taxon>
        <taxon>Paraburkholderia</taxon>
    </lineage>
</organism>
<evidence type="ECO:0000313" key="4">
    <source>
        <dbReference type="Proteomes" id="UP000655523"/>
    </source>
</evidence>
<sequence length="458" mass="51986">MNWRRQMKLLLTLTAAGVMALVGTQVNAAPSAADAARLGKTLTPLGAEQAGSKDGEIPEWTGGLCQAPAGYKPSSADGGAPYVNPFANEKPLFSISAANVDKYADRLDDGQKELFRRYPKTYRMEVYPTHRTACFPDWVYENTIKRVMSPRLVGDGPGLEDAHAQIPFPIPATGQEALYNFFARYFPAYYRGDYEAWLVDSAGDKMLSTHGVLQYYIDYWDNSKAKSNQMYALSNVHVGPPSQAGEMDMRIQWKRMDEREPTAWFYTPGQRRVRLAPEFTYDTVVTSNSGIFLWDETNGFDGKMDRFDFKLVGKKELYIPYNVYKYLNTPVDQLLQKNHVNPDNLRYELHRVWVVEATLKAGARHVDSKKVFYLDEDSWDMVGYEGFDHADKLVRVLWFPVWQAYDVPAPMNNNQLIYDFVKQNWALGSFGVGEGFHKRGPLPANYFTADALATRGVQ</sequence>
<comment type="caution">
    <text evidence="2">The sequence shown here is derived from an EMBL/GenBank/DDBJ whole genome shotgun (WGS) entry which is preliminary data.</text>
</comment>
<protein>
    <submittedName>
        <fullName evidence="2">DUF1329 domain-containing protein</fullName>
    </submittedName>
</protein>
<accession>A0A972NNX6</accession>
<gene>
    <name evidence="2" type="ORF">GNZ13_17790</name>
    <name evidence="3" type="ORF">GNZ13_17805</name>
</gene>
<feature type="signal peptide" evidence="1">
    <location>
        <begin position="1"/>
        <end position="28"/>
    </location>
</feature>
<dbReference type="Gene3D" id="2.50.20.10">
    <property type="entry name" value="Lipoprotein localisation LolA/LolB/LppX"/>
    <property type="match status" value="1"/>
</dbReference>
<dbReference type="EMBL" id="WOEZ01000092">
    <property type="protein sequence ID" value="NPT56395.1"/>
    <property type="molecule type" value="Genomic_DNA"/>
</dbReference>
<evidence type="ECO:0000256" key="1">
    <source>
        <dbReference type="SAM" id="SignalP"/>
    </source>
</evidence>